<dbReference type="HOGENOM" id="CLU_000445_88_3_9"/>
<dbReference type="GO" id="GO:0003700">
    <property type="term" value="F:DNA-binding transcription factor activity"/>
    <property type="evidence" value="ECO:0007669"/>
    <property type="project" value="InterPro"/>
</dbReference>
<protein>
    <submittedName>
        <fullName evidence="5">Transcriptional regulator, AraC family</fullName>
    </submittedName>
</protein>
<evidence type="ECO:0000256" key="2">
    <source>
        <dbReference type="ARBA" id="ARBA00023125"/>
    </source>
</evidence>
<dbReference type="InterPro" id="IPR018060">
    <property type="entry name" value="HTH_AraC"/>
</dbReference>
<reference evidence="5 6" key="1">
    <citation type="submission" date="2013-06" db="EMBL/GenBank/DDBJ databases">
        <authorList>
            <person name="Weinstock G."/>
            <person name="Sodergren E."/>
            <person name="Clifton S."/>
            <person name="Fulton L."/>
            <person name="Fulton B."/>
            <person name="Courtney L."/>
            <person name="Fronick C."/>
            <person name="Harrison M."/>
            <person name="Strong C."/>
            <person name="Farmer C."/>
            <person name="Delahaunty K."/>
            <person name="Markovic C."/>
            <person name="Hall O."/>
            <person name="Minx P."/>
            <person name="Tomlinson C."/>
            <person name="Mitreva M."/>
            <person name="Nelson J."/>
            <person name="Hou S."/>
            <person name="Wollam A."/>
            <person name="Pepin K.H."/>
            <person name="Johnson M."/>
            <person name="Bhonagiri V."/>
            <person name="Nash W.E."/>
            <person name="Warren W."/>
            <person name="Chinwalla A."/>
            <person name="Mardis E.R."/>
            <person name="Wilson R.K."/>
        </authorList>
    </citation>
    <scope>NUCLEOTIDE SEQUENCE [LARGE SCALE GENOMIC DNA]</scope>
    <source>
        <strain evidence="5 6">ATCC 51271</strain>
    </source>
</reference>
<keyword evidence="2" id="KW-0238">DNA-binding</keyword>
<accession>V2Y520</accession>
<evidence type="ECO:0000313" key="5">
    <source>
        <dbReference type="EMBL" id="ESL03177.1"/>
    </source>
</evidence>
<gene>
    <name evidence="5" type="ORF">GCWU0000282_002051</name>
</gene>
<dbReference type="InterPro" id="IPR020449">
    <property type="entry name" value="Tscrpt_reg_AraC-type_HTH"/>
</dbReference>
<dbReference type="CDD" id="cd02208">
    <property type="entry name" value="cupin_RmlC-like"/>
    <property type="match status" value="1"/>
</dbReference>
<dbReference type="STRING" id="592026.GCWU0000282_002051"/>
<dbReference type="PANTHER" id="PTHR43280">
    <property type="entry name" value="ARAC-FAMILY TRANSCRIPTIONAL REGULATOR"/>
    <property type="match status" value="1"/>
</dbReference>
<dbReference type="SUPFAM" id="SSF46689">
    <property type="entry name" value="Homeodomain-like"/>
    <property type="match status" value="2"/>
</dbReference>
<evidence type="ECO:0000256" key="3">
    <source>
        <dbReference type="ARBA" id="ARBA00023163"/>
    </source>
</evidence>
<dbReference type="PROSITE" id="PS01124">
    <property type="entry name" value="HTH_ARAC_FAMILY_2"/>
    <property type="match status" value="1"/>
</dbReference>
<sequence>MALSYSVDKTDSSGRELLTYGTSDFPIAFFDDDLTKVKVPWHWHDELEIIIITEGSVSVQIANSSFVLNKGEGYFLNSGILHSAKLLSPKGHQRALIFSPEIAAHNEDIVWKTYIKPIFKKQALPFIKLSPGISWQNSILRLSNDVWLTGAYEKTDYPITVRHNLTKVFSLIKSNIDLIENETEFTHKTKQDELRIKKILFFIENNYSTTITIADIAKSGDISISSCLRLFKQILKTTPIQYLIKYRLQKAVEEFDSLEGRSIGDIAYSCGFSDATYFNRCFKKEFGCTPTEYMAKKSA</sequence>
<dbReference type="SMART" id="SM00342">
    <property type="entry name" value="HTH_ARAC"/>
    <property type="match status" value="1"/>
</dbReference>
<keyword evidence="1" id="KW-0805">Transcription regulation</keyword>
<keyword evidence="3" id="KW-0804">Transcription</keyword>
<evidence type="ECO:0000313" key="6">
    <source>
        <dbReference type="Proteomes" id="UP000018227"/>
    </source>
</evidence>
<comment type="caution">
    <text evidence="5">The sequence shown here is derived from an EMBL/GenBank/DDBJ whole genome shotgun (WGS) entry which is preliminary data.</text>
</comment>
<dbReference type="SUPFAM" id="SSF51182">
    <property type="entry name" value="RmlC-like cupins"/>
    <property type="match status" value="1"/>
</dbReference>
<dbReference type="Pfam" id="PF12833">
    <property type="entry name" value="HTH_18"/>
    <property type="match status" value="1"/>
</dbReference>
<dbReference type="InterPro" id="IPR011051">
    <property type="entry name" value="RmlC_Cupin_sf"/>
</dbReference>
<dbReference type="InterPro" id="IPR003313">
    <property type="entry name" value="AraC-bd"/>
</dbReference>
<dbReference type="Proteomes" id="UP000018227">
    <property type="component" value="Unassembled WGS sequence"/>
</dbReference>
<dbReference type="InterPro" id="IPR014710">
    <property type="entry name" value="RmlC-like_jellyroll"/>
</dbReference>
<evidence type="ECO:0000259" key="4">
    <source>
        <dbReference type="PROSITE" id="PS01124"/>
    </source>
</evidence>
<dbReference type="AlphaFoldDB" id="V2Y520"/>
<dbReference type="GO" id="GO:0043565">
    <property type="term" value="F:sequence-specific DNA binding"/>
    <property type="evidence" value="ECO:0007669"/>
    <property type="project" value="InterPro"/>
</dbReference>
<dbReference type="PRINTS" id="PR00032">
    <property type="entry name" value="HTHARAC"/>
</dbReference>
<evidence type="ECO:0000256" key="1">
    <source>
        <dbReference type="ARBA" id="ARBA00023015"/>
    </source>
</evidence>
<dbReference type="Gene3D" id="1.10.10.60">
    <property type="entry name" value="Homeodomain-like"/>
    <property type="match status" value="2"/>
</dbReference>
<dbReference type="InterPro" id="IPR009057">
    <property type="entry name" value="Homeodomain-like_sf"/>
</dbReference>
<dbReference type="Pfam" id="PF02311">
    <property type="entry name" value="AraC_binding"/>
    <property type="match status" value="1"/>
</dbReference>
<organism evidence="5 6">
    <name type="scientific">Catonella morbi ATCC 51271</name>
    <dbReference type="NCBI Taxonomy" id="592026"/>
    <lineage>
        <taxon>Bacteria</taxon>
        <taxon>Bacillati</taxon>
        <taxon>Bacillota</taxon>
        <taxon>Clostridia</taxon>
        <taxon>Lachnospirales</taxon>
        <taxon>Lachnospiraceae</taxon>
        <taxon>Catonella</taxon>
    </lineage>
</organism>
<dbReference type="PANTHER" id="PTHR43280:SF28">
    <property type="entry name" value="HTH-TYPE TRANSCRIPTIONAL ACTIVATOR RHAS"/>
    <property type="match status" value="1"/>
</dbReference>
<name>V2Y520_9FIRM</name>
<dbReference type="EMBL" id="ACIL03000013">
    <property type="protein sequence ID" value="ESL03177.1"/>
    <property type="molecule type" value="Genomic_DNA"/>
</dbReference>
<dbReference type="OrthoDB" id="9778008at2"/>
<proteinExistence type="predicted"/>
<dbReference type="Gene3D" id="2.60.120.10">
    <property type="entry name" value="Jelly Rolls"/>
    <property type="match status" value="1"/>
</dbReference>
<dbReference type="eggNOG" id="COG2207">
    <property type="taxonomic scope" value="Bacteria"/>
</dbReference>
<keyword evidence="6" id="KW-1185">Reference proteome</keyword>
<feature type="domain" description="HTH araC/xylS-type" evidence="4">
    <location>
        <begin position="197"/>
        <end position="296"/>
    </location>
</feature>
<dbReference type="RefSeq" id="WP_023354919.1">
    <property type="nucleotide sequence ID" value="NZ_KI535368.1"/>
</dbReference>